<evidence type="ECO:0000313" key="1">
    <source>
        <dbReference type="EMBL" id="JAH12423.1"/>
    </source>
</evidence>
<organism evidence="1">
    <name type="scientific">Anguilla anguilla</name>
    <name type="common">European freshwater eel</name>
    <name type="synonym">Muraena anguilla</name>
    <dbReference type="NCBI Taxonomy" id="7936"/>
    <lineage>
        <taxon>Eukaryota</taxon>
        <taxon>Metazoa</taxon>
        <taxon>Chordata</taxon>
        <taxon>Craniata</taxon>
        <taxon>Vertebrata</taxon>
        <taxon>Euteleostomi</taxon>
        <taxon>Actinopterygii</taxon>
        <taxon>Neopterygii</taxon>
        <taxon>Teleostei</taxon>
        <taxon>Anguilliformes</taxon>
        <taxon>Anguillidae</taxon>
        <taxon>Anguilla</taxon>
    </lineage>
</organism>
<proteinExistence type="predicted"/>
<protein>
    <submittedName>
        <fullName evidence="1">Uncharacterized protein</fullName>
    </submittedName>
</protein>
<sequence>MIMVLLNYNRKLQKVEKYLQIKTLFVLYVLTYPDFW</sequence>
<dbReference type="EMBL" id="GBXM01096154">
    <property type="protein sequence ID" value="JAH12423.1"/>
    <property type="molecule type" value="Transcribed_RNA"/>
</dbReference>
<accession>A0A0E9Q8J5</accession>
<name>A0A0E9Q8J5_ANGAN</name>
<reference evidence="1" key="2">
    <citation type="journal article" date="2015" name="Fish Shellfish Immunol.">
        <title>Early steps in the European eel (Anguilla anguilla)-Vibrio vulnificus interaction in the gills: Role of the RtxA13 toxin.</title>
        <authorList>
            <person name="Callol A."/>
            <person name="Pajuelo D."/>
            <person name="Ebbesson L."/>
            <person name="Teles M."/>
            <person name="MacKenzie S."/>
            <person name="Amaro C."/>
        </authorList>
    </citation>
    <scope>NUCLEOTIDE SEQUENCE</scope>
</reference>
<dbReference type="AlphaFoldDB" id="A0A0E9Q8J5"/>
<reference evidence="1" key="1">
    <citation type="submission" date="2014-11" db="EMBL/GenBank/DDBJ databases">
        <authorList>
            <person name="Amaro Gonzalez C."/>
        </authorList>
    </citation>
    <scope>NUCLEOTIDE SEQUENCE</scope>
</reference>